<comment type="caution">
    <text evidence="1">The sequence shown here is derived from an EMBL/GenBank/DDBJ whole genome shotgun (WGS) entry which is preliminary data.</text>
</comment>
<sequence>MFKAAATRQNFRKVYKARMSEQVPEVRTHIQIRNLPRSALPTDVRRVTIREKLTGVTDVMLDYHRFKPTGRAYLEISHPDFTRPNVVALERTTVSGMLITAYPSPAPNVHPTPRTRGVQGRIDAAERGAIKGNGPHGGFPSFGKCVVLWGFPGKSNADMVRGFLKGFELVGGQGNPDILQVALPDTTFSLYSRYIVRTTSIAEAYRIVRKSHMTYYKPDSWGERYQIRARVVY</sequence>
<proteinExistence type="predicted"/>
<gene>
    <name evidence="1" type="ORF">BJ138DRAFT_1123028</name>
</gene>
<name>A0ACB8AN36_9AGAM</name>
<evidence type="ECO:0000313" key="2">
    <source>
        <dbReference type="Proteomes" id="UP000790377"/>
    </source>
</evidence>
<keyword evidence="2" id="KW-1185">Reference proteome</keyword>
<organism evidence="1 2">
    <name type="scientific">Hygrophoropsis aurantiaca</name>
    <dbReference type="NCBI Taxonomy" id="72124"/>
    <lineage>
        <taxon>Eukaryota</taxon>
        <taxon>Fungi</taxon>
        <taxon>Dikarya</taxon>
        <taxon>Basidiomycota</taxon>
        <taxon>Agaricomycotina</taxon>
        <taxon>Agaricomycetes</taxon>
        <taxon>Agaricomycetidae</taxon>
        <taxon>Boletales</taxon>
        <taxon>Coniophorineae</taxon>
        <taxon>Hygrophoropsidaceae</taxon>
        <taxon>Hygrophoropsis</taxon>
    </lineage>
</organism>
<dbReference type="Proteomes" id="UP000790377">
    <property type="component" value="Unassembled WGS sequence"/>
</dbReference>
<reference evidence="1" key="1">
    <citation type="journal article" date="2021" name="New Phytol.">
        <title>Evolutionary innovations through gain and loss of genes in the ectomycorrhizal Boletales.</title>
        <authorList>
            <person name="Wu G."/>
            <person name="Miyauchi S."/>
            <person name="Morin E."/>
            <person name="Kuo A."/>
            <person name="Drula E."/>
            <person name="Varga T."/>
            <person name="Kohler A."/>
            <person name="Feng B."/>
            <person name="Cao Y."/>
            <person name="Lipzen A."/>
            <person name="Daum C."/>
            <person name="Hundley H."/>
            <person name="Pangilinan J."/>
            <person name="Johnson J."/>
            <person name="Barry K."/>
            <person name="LaButti K."/>
            <person name="Ng V."/>
            <person name="Ahrendt S."/>
            <person name="Min B."/>
            <person name="Choi I.G."/>
            <person name="Park H."/>
            <person name="Plett J.M."/>
            <person name="Magnuson J."/>
            <person name="Spatafora J.W."/>
            <person name="Nagy L.G."/>
            <person name="Henrissat B."/>
            <person name="Grigoriev I.V."/>
            <person name="Yang Z.L."/>
            <person name="Xu J."/>
            <person name="Martin F.M."/>
        </authorList>
    </citation>
    <scope>NUCLEOTIDE SEQUENCE</scope>
    <source>
        <strain evidence="1">ATCC 28755</strain>
    </source>
</reference>
<accession>A0ACB8AN36</accession>
<evidence type="ECO:0000313" key="1">
    <source>
        <dbReference type="EMBL" id="KAH7914961.1"/>
    </source>
</evidence>
<dbReference type="EMBL" id="MU267606">
    <property type="protein sequence ID" value="KAH7914961.1"/>
    <property type="molecule type" value="Genomic_DNA"/>
</dbReference>
<protein>
    <submittedName>
        <fullName evidence="1">Uncharacterized protein</fullName>
    </submittedName>
</protein>